<dbReference type="RefSeq" id="WP_005217610.1">
    <property type="nucleotide sequence ID" value="NZ_KI392035.1"/>
</dbReference>
<feature type="compositionally biased region" description="Polar residues" evidence="3">
    <location>
        <begin position="210"/>
        <end position="223"/>
    </location>
</feature>
<reference evidence="6 7" key="1">
    <citation type="journal article" date="2014" name="Genome Announc.">
        <title>Draft genome sequences of six enterohepatic helicobacter species isolated from humans and one from rhesus macaques.</title>
        <authorList>
            <person name="Shen Z."/>
            <person name="Sheh A."/>
            <person name="Young S.K."/>
            <person name="Abouelliel A."/>
            <person name="Ward D.V."/>
            <person name="Earl A.M."/>
            <person name="Fox J.G."/>
        </authorList>
    </citation>
    <scope>NUCLEOTIDE SEQUENCE [LARGE SCALE GENOMIC DNA]</scope>
    <source>
        <strain evidence="6 7">ATCC 43879</strain>
    </source>
</reference>
<name>C3XF08_9HELI</name>
<dbReference type="CDD" id="cd00830">
    <property type="entry name" value="KAS_III"/>
    <property type="match status" value="1"/>
</dbReference>
<dbReference type="SUPFAM" id="SSF53901">
    <property type="entry name" value="Thiolase-like"/>
    <property type="match status" value="2"/>
</dbReference>
<feature type="compositionally biased region" description="Polar residues" evidence="3">
    <location>
        <begin position="231"/>
        <end position="245"/>
    </location>
</feature>
<dbReference type="GO" id="GO:0004315">
    <property type="term" value="F:3-oxoacyl-[acyl-carrier-protein] synthase activity"/>
    <property type="evidence" value="ECO:0007669"/>
    <property type="project" value="InterPro"/>
</dbReference>
<dbReference type="InterPro" id="IPR013751">
    <property type="entry name" value="ACP_syn_III_N"/>
</dbReference>
<dbReference type="InterPro" id="IPR013747">
    <property type="entry name" value="ACP_syn_III_C"/>
</dbReference>
<evidence type="ECO:0000256" key="3">
    <source>
        <dbReference type="SAM" id="MobiDB-lite"/>
    </source>
</evidence>
<dbReference type="eggNOG" id="COG0332">
    <property type="taxonomic scope" value="Bacteria"/>
</dbReference>
<feature type="domain" description="Beta-ketoacyl-[acyl-carrier-protein] synthase III C-terminal" evidence="4">
    <location>
        <begin position="364"/>
        <end position="453"/>
    </location>
</feature>
<dbReference type="GO" id="GO:0006633">
    <property type="term" value="P:fatty acid biosynthetic process"/>
    <property type="evidence" value="ECO:0007669"/>
    <property type="project" value="InterPro"/>
</dbReference>
<gene>
    <name evidence="6" type="ORF">HRAG_00654</name>
</gene>
<evidence type="ECO:0008006" key="8">
    <source>
        <dbReference type="Google" id="ProtNLM"/>
    </source>
</evidence>
<keyword evidence="7" id="KW-1185">Reference proteome</keyword>
<comment type="caution">
    <text evidence="6">The sequence shown here is derived from an EMBL/GenBank/DDBJ whole genome shotgun (WGS) entry which is preliminary data.</text>
</comment>
<dbReference type="OrthoDB" id="9815506at2"/>
<dbReference type="Pfam" id="PF08545">
    <property type="entry name" value="ACP_syn_III"/>
    <property type="match status" value="1"/>
</dbReference>
<evidence type="ECO:0000313" key="6">
    <source>
        <dbReference type="EMBL" id="EEO23597.1"/>
    </source>
</evidence>
<evidence type="ECO:0000256" key="1">
    <source>
        <dbReference type="ARBA" id="ARBA00022679"/>
    </source>
</evidence>
<dbReference type="HOGENOM" id="CLU_039592_1_0_7"/>
<feature type="region of interest" description="Disordered" evidence="3">
    <location>
        <begin position="210"/>
        <end position="245"/>
    </location>
</feature>
<dbReference type="AlphaFoldDB" id="C3XF08"/>
<evidence type="ECO:0000256" key="2">
    <source>
        <dbReference type="ARBA" id="ARBA00023315"/>
    </source>
</evidence>
<keyword evidence="2" id="KW-0012">Acyltransferase</keyword>
<dbReference type="Proteomes" id="UP000005085">
    <property type="component" value="Unassembled WGS sequence"/>
</dbReference>
<dbReference type="Gene3D" id="3.40.47.10">
    <property type="match status" value="2"/>
</dbReference>
<dbReference type="GO" id="GO:0044550">
    <property type="term" value="P:secondary metabolite biosynthetic process"/>
    <property type="evidence" value="ECO:0007669"/>
    <property type="project" value="TreeGrafter"/>
</dbReference>
<evidence type="ECO:0000313" key="7">
    <source>
        <dbReference type="Proteomes" id="UP000005085"/>
    </source>
</evidence>
<sequence length="467" mass="50584">MKATFHNTSIKGIYTIVPPKVIDIDSELDTIYKGDKKGLERIKKVIGLQTRHIAEKHITASDLGLQAATRLLESLEVERDSIDALIFVTQSPDYFCPASACYLQGKLGLSQSCLSFDINQACAGYLYGLYVAHSLCDSGSANRVLLIVGDTLSKFVNPLDSNLAPMMGDGVSATLLERSSNSSLGHSVLSDKSGSASSFSLRRTLSASHSQNLHNPDFSSQSLECRDSSDTESQADSTKLESSNTTNAAAEGFLSDFSGFGAKGEGSLLNANDRALSEQSAKSTKKPTQNKHYFELGTDGSKFHQLIIPEGACRIPTKEIITDSKVWQTSETRSLKDLYMDGAEIFSFAVSTYPKTFQGIIDYAQCDKEAIDYFFFHQANKYIVDNITRSLGLPKEKVPNTTTNKYGNLSGCSIPATICDTLAELASNGLETPLRVHLAGFGAGLAWGNAVVTLDKGFKCQKVGIYE</sequence>
<proteinExistence type="predicted"/>
<dbReference type="EMBL" id="ACDN02000018">
    <property type="protein sequence ID" value="EEO23597.1"/>
    <property type="molecule type" value="Genomic_DNA"/>
</dbReference>
<dbReference type="PANTHER" id="PTHR34069:SF2">
    <property type="entry name" value="BETA-KETOACYL-[ACYL-CARRIER-PROTEIN] SYNTHASE III"/>
    <property type="match status" value="1"/>
</dbReference>
<evidence type="ECO:0000259" key="4">
    <source>
        <dbReference type="Pfam" id="PF08541"/>
    </source>
</evidence>
<keyword evidence="1" id="KW-0808">Transferase</keyword>
<evidence type="ECO:0000259" key="5">
    <source>
        <dbReference type="Pfam" id="PF08545"/>
    </source>
</evidence>
<feature type="domain" description="Beta-ketoacyl-[acyl-carrier-protein] synthase III N-terminal" evidence="5">
    <location>
        <begin position="116"/>
        <end position="189"/>
    </location>
</feature>
<protein>
    <recommendedName>
        <fullName evidence="8">3-oxoacyl-[acyl-carrier-protein] synthase 3</fullName>
    </recommendedName>
</protein>
<dbReference type="Pfam" id="PF08541">
    <property type="entry name" value="ACP_syn_III_C"/>
    <property type="match status" value="1"/>
</dbReference>
<organism evidence="6 7">
    <name type="scientific">Helicobacter bilis ATCC 43879</name>
    <dbReference type="NCBI Taxonomy" id="613026"/>
    <lineage>
        <taxon>Bacteria</taxon>
        <taxon>Pseudomonadati</taxon>
        <taxon>Campylobacterota</taxon>
        <taxon>Epsilonproteobacteria</taxon>
        <taxon>Campylobacterales</taxon>
        <taxon>Helicobacteraceae</taxon>
        <taxon>Helicobacter</taxon>
    </lineage>
</organism>
<accession>C3XF08</accession>
<dbReference type="PANTHER" id="PTHR34069">
    <property type="entry name" value="3-OXOACYL-[ACYL-CARRIER-PROTEIN] SYNTHASE 3"/>
    <property type="match status" value="1"/>
</dbReference>
<dbReference type="InterPro" id="IPR016039">
    <property type="entry name" value="Thiolase-like"/>
</dbReference>